<feature type="transmembrane region" description="Helical" evidence="2">
    <location>
        <begin position="20"/>
        <end position="39"/>
    </location>
</feature>
<name>A0A7C1T0V8_UNCW3</name>
<feature type="coiled-coil region" evidence="1">
    <location>
        <begin position="67"/>
        <end position="94"/>
    </location>
</feature>
<dbReference type="EMBL" id="DSLG01000003">
    <property type="protein sequence ID" value="HEA86971.1"/>
    <property type="molecule type" value="Genomic_DNA"/>
</dbReference>
<keyword evidence="1" id="KW-0175">Coiled coil</keyword>
<gene>
    <name evidence="3" type="ORF">ENP94_03060</name>
</gene>
<keyword evidence="2" id="KW-0472">Membrane</keyword>
<keyword evidence="2" id="KW-0812">Transmembrane</keyword>
<keyword evidence="2" id="KW-1133">Transmembrane helix</keyword>
<reference evidence="3" key="1">
    <citation type="journal article" date="2020" name="mSystems">
        <title>Genome- and Community-Level Interaction Insights into Carbon Utilization and Element Cycling Functions of Hydrothermarchaeota in Hydrothermal Sediment.</title>
        <authorList>
            <person name="Zhou Z."/>
            <person name="Liu Y."/>
            <person name="Xu W."/>
            <person name="Pan J."/>
            <person name="Luo Z.H."/>
            <person name="Li M."/>
        </authorList>
    </citation>
    <scope>NUCLEOTIDE SEQUENCE [LARGE SCALE GENOMIC DNA]</scope>
    <source>
        <strain evidence="3">SpSt-265</strain>
    </source>
</reference>
<proteinExistence type="predicted"/>
<evidence type="ECO:0000256" key="1">
    <source>
        <dbReference type="SAM" id="Coils"/>
    </source>
</evidence>
<organism evidence="3">
    <name type="scientific">candidate division WOR-3 bacterium</name>
    <dbReference type="NCBI Taxonomy" id="2052148"/>
    <lineage>
        <taxon>Bacteria</taxon>
        <taxon>Bacteria division WOR-3</taxon>
    </lineage>
</organism>
<comment type="caution">
    <text evidence="3">The sequence shown here is derived from an EMBL/GenBank/DDBJ whole genome shotgun (WGS) entry which is preliminary data.</text>
</comment>
<evidence type="ECO:0000313" key="3">
    <source>
        <dbReference type="EMBL" id="HEA86971.1"/>
    </source>
</evidence>
<accession>A0A7C1T0V8</accession>
<sequence length="173" mass="19805">MIEPEEKSEYQQLLSRPAVLIPLVIVLLLVLAGAIFVVVKNVGRVQVGPAPVSLAPIPTDTTMARPRRQLQRGIERLERRLAQYRQKLDSLTPAQDSLYRLCAEGLARLWNEFSAVEAAAGYDERKERFSRTRKHYVELRELVTDFVRAVDSTVSRTSLDSLDREFQRLIEEK</sequence>
<evidence type="ECO:0000256" key="2">
    <source>
        <dbReference type="SAM" id="Phobius"/>
    </source>
</evidence>
<protein>
    <submittedName>
        <fullName evidence="3">Uncharacterized protein</fullName>
    </submittedName>
</protein>
<dbReference type="AlphaFoldDB" id="A0A7C1T0V8"/>